<dbReference type="EMBL" id="BJWL01000009">
    <property type="protein sequence ID" value="GFY94130.1"/>
    <property type="molecule type" value="Genomic_DNA"/>
</dbReference>
<keyword evidence="7 10" id="KW-1133">Transmembrane helix</keyword>
<organism evidence="12 13">
    <name type="scientific">Actinidia rufa</name>
    <dbReference type="NCBI Taxonomy" id="165716"/>
    <lineage>
        <taxon>Eukaryota</taxon>
        <taxon>Viridiplantae</taxon>
        <taxon>Streptophyta</taxon>
        <taxon>Embryophyta</taxon>
        <taxon>Tracheophyta</taxon>
        <taxon>Spermatophyta</taxon>
        <taxon>Magnoliopsida</taxon>
        <taxon>eudicotyledons</taxon>
        <taxon>Gunneridae</taxon>
        <taxon>Pentapetalae</taxon>
        <taxon>asterids</taxon>
        <taxon>Ericales</taxon>
        <taxon>Actinidiaceae</taxon>
        <taxon>Actinidia</taxon>
    </lineage>
</organism>
<dbReference type="OrthoDB" id="426293at2759"/>
<comment type="caution">
    <text evidence="12">The sequence shown here is derived from an EMBL/GenBank/DDBJ whole genome shotgun (WGS) entry which is preliminary data.</text>
</comment>
<dbReference type="AlphaFoldDB" id="A0A7J0F627"/>
<keyword evidence="8 10" id="KW-0472">Membrane</keyword>
<keyword evidence="6" id="KW-0630">Potassium</keyword>
<dbReference type="Proteomes" id="UP000585474">
    <property type="component" value="Unassembled WGS sequence"/>
</dbReference>
<dbReference type="Pfam" id="PF00520">
    <property type="entry name" value="Ion_trans"/>
    <property type="match status" value="1"/>
</dbReference>
<dbReference type="PANTHER" id="PTHR45743:SF3">
    <property type="entry name" value="POTASSIUM CHANNEL SKOR"/>
    <property type="match status" value="1"/>
</dbReference>
<keyword evidence="13" id="KW-1185">Reference proteome</keyword>
<evidence type="ECO:0000256" key="9">
    <source>
        <dbReference type="ARBA" id="ARBA00023303"/>
    </source>
</evidence>
<evidence type="ECO:0000256" key="6">
    <source>
        <dbReference type="ARBA" id="ARBA00022958"/>
    </source>
</evidence>
<feature type="domain" description="Ion transport" evidence="11">
    <location>
        <begin position="11"/>
        <end position="216"/>
    </location>
</feature>
<proteinExistence type="predicted"/>
<keyword evidence="9" id="KW-0407">Ion channel</keyword>
<name>A0A7J0F627_9ERIC</name>
<feature type="transmembrane region" description="Helical" evidence="10">
    <location>
        <begin position="13"/>
        <end position="36"/>
    </location>
</feature>
<protein>
    <submittedName>
        <fullName evidence="12">STELAR K+ outward rectifier</fullName>
    </submittedName>
</protein>
<dbReference type="PANTHER" id="PTHR45743">
    <property type="entry name" value="POTASSIUM CHANNEL AKT1"/>
    <property type="match status" value="1"/>
</dbReference>
<comment type="subcellular location">
    <subcellularLocation>
        <location evidence="1">Membrane</location>
        <topology evidence="1">Multi-pass membrane protein</topology>
    </subcellularLocation>
</comment>
<keyword evidence="2" id="KW-0633">Potassium transport</keyword>
<dbReference type="InterPro" id="IPR005821">
    <property type="entry name" value="Ion_trans_dom"/>
</dbReference>
<evidence type="ECO:0000256" key="5">
    <source>
        <dbReference type="ARBA" id="ARBA00022882"/>
    </source>
</evidence>
<evidence type="ECO:0000256" key="8">
    <source>
        <dbReference type="ARBA" id="ARBA00023136"/>
    </source>
</evidence>
<evidence type="ECO:0000256" key="7">
    <source>
        <dbReference type="ARBA" id="ARBA00022989"/>
    </source>
</evidence>
<dbReference type="Gene3D" id="1.10.287.70">
    <property type="match status" value="1"/>
</dbReference>
<evidence type="ECO:0000313" key="12">
    <source>
        <dbReference type="EMBL" id="GFY94130.1"/>
    </source>
</evidence>
<evidence type="ECO:0000259" key="11">
    <source>
        <dbReference type="Pfam" id="PF00520"/>
    </source>
</evidence>
<evidence type="ECO:0000256" key="3">
    <source>
        <dbReference type="ARBA" id="ARBA00022692"/>
    </source>
</evidence>
<keyword evidence="5" id="KW-0851">Voltage-gated channel</keyword>
<sequence length="254" mass="29367">MEFGFFRGLPKKLFWLDLFGQLAFLVDIILQFFLVYRDTQTYKMVNKRAPIALRYLKSSFVIDLLACMPWDIIYKACGNKEEVRYLLWIRLSRVRKVTNFFQKMEKDIRINYLFTRIVKLIAVELYCTHTGACIFYYLATTLPAEQEGYTWIGSLKLGDYSYSHFRQIDLWTRYMTSLYFAIVTMATVEMAQVLVVACDAAEAEALLHRLWSVAYFRWFGGDNRGSLGDGGGCGCVVDVDYSVNWVVRGAGCAC</sequence>
<keyword evidence="5" id="KW-0406">Ion transport</keyword>
<keyword evidence="3 10" id="KW-0812">Transmembrane</keyword>
<evidence type="ECO:0000256" key="10">
    <source>
        <dbReference type="SAM" id="Phobius"/>
    </source>
</evidence>
<dbReference type="InterPro" id="IPR045319">
    <property type="entry name" value="KAT/AKT"/>
</dbReference>
<evidence type="ECO:0000256" key="4">
    <source>
        <dbReference type="ARBA" id="ARBA00022826"/>
    </source>
</evidence>
<gene>
    <name evidence="12" type="ORF">Acr_09g0005760</name>
</gene>
<keyword evidence="5" id="KW-0813">Transport</keyword>
<reference evidence="12 13" key="1">
    <citation type="submission" date="2019-07" db="EMBL/GenBank/DDBJ databases">
        <title>De Novo Assembly of kiwifruit Actinidia rufa.</title>
        <authorList>
            <person name="Sugita-Konishi S."/>
            <person name="Sato K."/>
            <person name="Mori E."/>
            <person name="Abe Y."/>
            <person name="Kisaki G."/>
            <person name="Hamano K."/>
            <person name="Suezawa K."/>
            <person name="Otani M."/>
            <person name="Fukuda T."/>
            <person name="Manabe T."/>
            <person name="Gomi K."/>
            <person name="Tabuchi M."/>
            <person name="Akimitsu K."/>
            <person name="Kataoka I."/>
        </authorList>
    </citation>
    <scope>NUCLEOTIDE SEQUENCE [LARGE SCALE GENOMIC DNA]</scope>
    <source>
        <strain evidence="13">cv. Fuchu</strain>
    </source>
</reference>
<dbReference type="GO" id="GO:0034702">
    <property type="term" value="C:monoatomic ion channel complex"/>
    <property type="evidence" value="ECO:0007669"/>
    <property type="project" value="UniProtKB-KW"/>
</dbReference>
<evidence type="ECO:0000256" key="1">
    <source>
        <dbReference type="ARBA" id="ARBA00004141"/>
    </source>
</evidence>
<accession>A0A7J0F627</accession>
<dbReference type="SUPFAM" id="SSF81324">
    <property type="entry name" value="Voltage-gated potassium channels"/>
    <property type="match status" value="1"/>
</dbReference>
<evidence type="ECO:0000313" key="13">
    <source>
        <dbReference type="Proteomes" id="UP000585474"/>
    </source>
</evidence>
<dbReference type="GO" id="GO:0005249">
    <property type="term" value="F:voltage-gated potassium channel activity"/>
    <property type="evidence" value="ECO:0007669"/>
    <property type="project" value="InterPro"/>
</dbReference>
<evidence type="ECO:0000256" key="2">
    <source>
        <dbReference type="ARBA" id="ARBA00022538"/>
    </source>
</evidence>
<keyword evidence="4" id="KW-0631">Potassium channel</keyword>